<accession>A0ABP0KRQ0</accession>
<reference evidence="1 2" key="1">
    <citation type="submission" date="2024-02" db="EMBL/GenBank/DDBJ databases">
        <authorList>
            <person name="Chen Y."/>
            <person name="Shah S."/>
            <person name="Dougan E. K."/>
            <person name="Thang M."/>
            <person name="Chan C."/>
        </authorList>
    </citation>
    <scope>NUCLEOTIDE SEQUENCE [LARGE SCALE GENOMIC DNA]</scope>
</reference>
<dbReference type="Proteomes" id="UP001642464">
    <property type="component" value="Unassembled WGS sequence"/>
</dbReference>
<comment type="caution">
    <text evidence="1">The sequence shown here is derived from an EMBL/GenBank/DDBJ whole genome shotgun (WGS) entry which is preliminary data.</text>
</comment>
<gene>
    <name evidence="1" type="ORF">SCF082_LOCUS18847</name>
</gene>
<feature type="non-terminal residue" evidence="1">
    <location>
        <position position="1"/>
    </location>
</feature>
<protein>
    <submittedName>
        <fullName evidence="1">Uncharacterized protein</fullName>
    </submittedName>
</protein>
<evidence type="ECO:0000313" key="2">
    <source>
        <dbReference type="Proteomes" id="UP001642464"/>
    </source>
</evidence>
<dbReference type="EMBL" id="CAXAMM010012683">
    <property type="protein sequence ID" value="CAK9029566.1"/>
    <property type="molecule type" value="Genomic_DNA"/>
</dbReference>
<organism evidence="1 2">
    <name type="scientific">Durusdinium trenchii</name>
    <dbReference type="NCBI Taxonomy" id="1381693"/>
    <lineage>
        <taxon>Eukaryota</taxon>
        <taxon>Sar</taxon>
        <taxon>Alveolata</taxon>
        <taxon>Dinophyceae</taxon>
        <taxon>Suessiales</taxon>
        <taxon>Symbiodiniaceae</taxon>
        <taxon>Durusdinium</taxon>
    </lineage>
</organism>
<evidence type="ECO:0000313" key="1">
    <source>
        <dbReference type="EMBL" id="CAK9029566.1"/>
    </source>
</evidence>
<sequence length="86" mass="9084">QIMLLATRPRAVRYNAGFAIGGLGGNEEWKELLGEHKVTQDIGLDLQIVAVTGALVRQSHEGLLSNSTLASFCARALREASAGGHA</sequence>
<proteinExistence type="predicted"/>
<keyword evidence="2" id="KW-1185">Reference proteome</keyword>
<name>A0ABP0KRQ0_9DINO</name>